<dbReference type="GO" id="GO:0004497">
    <property type="term" value="F:monooxygenase activity"/>
    <property type="evidence" value="ECO:0007669"/>
    <property type="project" value="UniProtKB-KW"/>
</dbReference>
<keyword evidence="4" id="KW-0560">Oxidoreductase</keyword>
<dbReference type="InterPro" id="IPR050766">
    <property type="entry name" value="Bact_Lucif_Oxidored"/>
</dbReference>
<dbReference type="GO" id="GO:0005829">
    <property type="term" value="C:cytosol"/>
    <property type="evidence" value="ECO:0007669"/>
    <property type="project" value="TreeGrafter"/>
</dbReference>
<dbReference type="FunFam" id="3.20.20.30:FF:000002">
    <property type="entry name" value="LLM class flavin-dependent oxidoreductase"/>
    <property type="match status" value="1"/>
</dbReference>
<keyword evidence="5" id="KW-1185">Reference proteome</keyword>
<protein>
    <recommendedName>
        <fullName evidence="2">Luciferase-like monooxygenase</fullName>
    </recommendedName>
</protein>
<dbReference type="OrthoDB" id="9780518at2"/>
<sequence>MAELSILELGRVREGFTRTDALNEARRLAQHAESLGYKRFWVAEHHNMPTVTTAATSLVISHIAAGTKTIRVGAGGIMLPNHAPYIIAEQFGTLDALYPGRIDLGLGRAPGTDQMTLRALRVHPEEAERFPQDVVELQMWLGPVNEGQRIEAVPGSNSNVPIWILGSSLFGAQLAAELGLPYGFASHFAPQALDQALSTYRSRFKPNEKMAKPYALIGVNIIAAETDEEARYLATSQQMSFANLVRGQRKLTQPPIDDIDTYWTPQERAQASAMLNFSIIGAHDTVRRGVDALLERTHADELMIVSDMYDPEKRRRSIEIIAEVLGKKVAAPAY</sequence>
<dbReference type="Pfam" id="PF00296">
    <property type="entry name" value="Bac_luciferase"/>
    <property type="match status" value="1"/>
</dbReference>
<dbReference type="InterPro" id="IPR036661">
    <property type="entry name" value="Luciferase-like_sf"/>
</dbReference>
<evidence type="ECO:0000313" key="5">
    <source>
        <dbReference type="Proteomes" id="UP000025061"/>
    </source>
</evidence>
<accession>A0A059FYI3</accession>
<feature type="domain" description="Luciferase-like" evidence="3">
    <location>
        <begin position="14"/>
        <end position="299"/>
    </location>
</feature>
<proteinExistence type="predicted"/>
<comment type="caution">
    <text evidence="4">The sequence shown here is derived from an EMBL/GenBank/DDBJ whole genome shotgun (WGS) entry which is preliminary data.</text>
</comment>
<keyword evidence="4" id="KW-0503">Monooxygenase</keyword>
<dbReference type="CDD" id="cd00347">
    <property type="entry name" value="Flavin_utilizing_monoxygenases"/>
    <property type="match status" value="1"/>
</dbReference>
<evidence type="ECO:0000259" key="3">
    <source>
        <dbReference type="Pfam" id="PF00296"/>
    </source>
</evidence>
<dbReference type="NCBIfam" id="TIGR03558">
    <property type="entry name" value="oxido_grp_1"/>
    <property type="match status" value="1"/>
</dbReference>
<dbReference type="InterPro" id="IPR011251">
    <property type="entry name" value="Luciferase-like_dom"/>
</dbReference>
<comment type="similarity">
    <text evidence="1">To bacterial alkanal monooxygenase alpha and beta chains.</text>
</comment>
<dbReference type="AlphaFoldDB" id="A0A059FYI3"/>
<evidence type="ECO:0000256" key="1">
    <source>
        <dbReference type="ARBA" id="ARBA00007789"/>
    </source>
</evidence>
<dbReference type="GO" id="GO:0016705">
    <property type="term" value="F:oxidoreductase activity, acting on paired donors, with incorporation or reduction of molecular oxygen"/>
    <property type="evidence" value="ECO:0007669"/>
    <property type="project" value="InterPro"/>
</dbReference>
<reference evidence="4 5" key="1">
    <citation type="submission" date="2013-04" db="EMBL/GenBank/DDBJ databases">
        <title>Hyphomonas hirschiana VP5 Genome Sequencing.</title>
        <authorList>
            <person name="Lai Q."/>
            <person name="Shao Z."/>
        </authorList>
    </citation>
    <scope>NUCLEOTIDE SEQUENCE [LARGE SCALE GENOMIC DNA]</scope>
    <source>
        <strain evidence="4 5">VP5</strain>
    </source>
</reference>
<dbReference type="InterPro" id="IPR019949">
    <property type="entry name" value="CmoO-like"/>
</dbReference>
<dbReference type="Gene3D" id="3.20.20.30">
    <property type="entry name" value="Luciferase-like domain"/>
    <property type="match status" value="1"/>
</dbReference>
<dbReference type="PANTHER" id="PTHR30137">
    <property type="entry name" value="LUCIFERASE-LIKE MONOOXYGENASE"/>
    <property type="match status" value="1"/>
</dbReference>
<dbReference type="Proteomes" id="UP000025061">
    <property type="component" value="Unassembled WGS sequence"/>
</dbReference>
<evidence type="ECO:0000313" key="4">
    <source>
        <dbReference type="EMBL" id="KCZ95666.1"/>
    </source>
</evidence>
<gene>
    <name evidence="4" type="ORF">HHI_02807</name>
</gene>
<dbReference type="SUPFAM" id="SSF51679">
    <property type="entry name" value="Bacterial luciferase-like"/>
    <property type="match status" value="1"/>
</dbReference>
<dbReference type="RefSeq" id="WP_011646399.1">
    <property type="nucleotide sequence ID" value="NZ_ARYI01000002.1"/>
</dbReference>
<dbReference type="EMBL" id="ARYI01000002">
    <property type="protein sequence ID" value="KCZ95666.1"/>
    <property type="molecule type" value="Genomic_DNA"/>
</dbReference>
<dbReference type="PANTHER" id="PTHR30137:SF6">
    <property type="entry name" value="LUCIFERASE-LIKE MONOOXYGENASE"/>
    <property type="match status" value="1"/>
</dbReference>
<evidence type="ECO:0000256" key="2">
    <source>
        <dbReference type="ARBA" id="ARBA00074555"/>
    </source>
</evidence>
<dbReference type="PATRIC" id="fig|1280951.3.peg.567"/>
<organism evidence="4 5">
    <name type="scientific">Hyphomonas hirschiana VP5</name>
    <dbReference type="NCBI Taxonomy" id="1280951"/>
    <lineage>
        <taxon>Bacteria</taxon>
        <taxon>Pseudomonadati</taxon>
        <taxon>Pseudomonadota</taxon>
        <taxon>Alphaproteobacteria</taxon>
        <taxon>Hyphomonadales</taxon>
        <taxon>Hyphomonadaceae</taxon>
        <taxon>Hyphomonas</taxon>
    </lineage>
</organism>
<name>A0A059FYI3_9PROT</name>